<accession>A0ABU0D4F4</accession>
<name>A0ABU0D4F4_9BACI</name>
<reference evidence="1 2" key="1">
    <citation type="submission" date="2023-07" db="EMBL/GenBank/DDBJ databases">
        <title>Genomic Encyclopedia of Type Strains, Phase IV (KMG-IV): sequencing the most valuable type-strain genomes for metagenomic binning, comparative biology and taxonomic classification.</title>
        <authorList>
            <person name="Goeker M."/>
        </authorList>
    </citation>
    <scope>NUCLEOTIDE SEQUENCE [LARGE SCALE GENOMIC DNA]</scope>
    <source>
        <strain evidence="1 2">DSM 27848</strain>
    </source>
</reference>
<keyword evidence="2" id="KW-1185">Reference proteome</keyword>
<organism evidence="1 2">
    <name type="scientific">Lederbergia wuyishanensis</name>
    <dbReference type="NCBI Taxonomy" id="1347903"/>
    <lineage>
        <taxon>Bacteria</taxon>
        <taxon>Bacillati</taxon>
        <taxon>Bacillota</taxon>
        <taxon>Bacilli</taxon>
        <taxon>Bacillales</taxon>
        <taxon>Bacillaceae</taxon>
        <taxon>Lederbergia</taxon>
    </lineage>
</organism>
<dbReference type="Proteomes" id="UP001232343">
    <property type="component" value="Unassembled WGS sequence"/>
</dbReference>
<evidence type="ECO:0000313" key="2">
    <source>
        <dbReference type="Proteomes" id="UP001232343"/>
    </source>
</evidence>
<comment type="caution">
    <text evidence="1">The sequence shown here is derived from an EMBL/GenBank/DDBJ whole genome shotgun (WGS) entry which is preliminary data.</text>
</comment>
<sequence length="79" mass="9340">MTPHELNLNIQDFNEKQRALNEEKIVLTYLGAYWQRINKFPSLNKVLGKEPEKKKMTDEEMFKQVKRLNALFGGTEEVK</sequence>
<gene>
    <name evidence="1" type="ORF">J2S14_002107</name>
</gene>
<dbReference type="EMBL" id="JAUSUO010000004">
    <property type="protein sequence ID" value="MDQ0343293.1"/>
    <property type="molecule type" value="Genomic_DNA"/>
</dbReference>
<evidence type="ECO:0000313" key="1">
    <source>
        <dbReference type="EMBL" id="MDQ0343293.1"/>
    </source>
</evidence>
<proteinExistence type="predicted"/>
<dbReference type="RefSeq" id="WP_244681723.1">
    <property type="nucleotide sequence ID" value="NZ_JALIRM010000008.1"/>
</dbReference>
<protein>
    <submittedName>
        <fullName evidence="1">Uncharacterized protein</fullName>
    </submittedName>
</protein>